<sequence>MLSPASSRILASGTRRALLSSRGFHASARRMADSAPLPARKPMGAFRGGLFGFLFGSVLAGGAVYSYVLQEYRASNELLTEDIYTLQASVTRLTNHIKLLEDKIQQKRK</sequence>
<keyword evidence="1" id="KW-1133">Transmembrane helix</keyword>
<dbReference type="Proteomes" id="UP000024376">
    <property type="component" value="Unassembled WGS sequence"/>
</dbReference>
<dbReference type="PANTHER" id="PTHR37849:SF1">
    <property type="entry name" value="YALI0E11605P"/>
    <property type="match status" value="1"/>
</dbReference>
<keyword evidence="1" id="KW-0812">Transmembrane</keyword>
<evidence type="ECO:0000313" key="3">
    <source>
        <dbReference type="Proteomes" id="UP000024376"/>
    </source>
</evidence>
<feature type="transmembrane region" description="Helical" evidence="1">
    <location>
        <begin position="50"/>
        <end position="68"/>
    </location>
</feature>
<name>A0A024S7Z5_HYPJR</name>
<dbReference type="KEGG" id="trr:M419DRAFT_36184"/>
<evidence type="ECO:0000256" key="1">
    <source>
        <dbReference type="SAM" id="Phobius"/>
    </source>
</evidence>
<protein>
    <submittedName>
        <fullName evidence="2">Uncharacterized protein</fullName>
    </submittedName>
</protein>
<organism evidence="2 3">
    <name type="scientific">Hypocrea jecorina (strain ATCC 56765 / BCRC 32924 / NRRL 11460 / Rut C-30)</name>
    <name type="common">Trichoderma reesei</name>
    <dbReference type="NCBI Taxonomy" id="1344414"/>
    <lineage>
        <taxon>Eukaryota</taxon>
        <taxon>Fungi</taxon>
        <taxon>Dikarya</taxon>
        <taxon>Ascomycota</taxon>
        <taxon>Pezizomycotina</taxon>
        <taxon>Sordariomycetes</taxon>
        <taxon>Hypocreomycetidae</taxon>
        <taxon>Hypocreales</taxon>
        <taxon>Hypocreaceae</taxon>
        <taxon>Trichoderma</taxon>
    </lineage>
</organism>
<dbReference type="HOGENOM" id="CLU_136352_0_0_1"/>
<dbReference type="OrthoDB" id="5331396at2759"/>
<reference evidence="3" key="1">
    <citation type="journal article" date="2013" name="Ind. Biotechnol.">
        <title>Comparative genomics analysis of Trichoderma reesei strains.</title>
        <authorList>
            <person name="Koike H."/>
            <person name="Aerts A."/>
            <person name="LaButti K."/>
            <person name="Grigoriev I.V."/>
            <person name="Baker S.E."/>
        </authorList>
    </citation>
    <scope>NUCLEOTIDE SEQUENCE [LARGE SCALE GENOMIC DNA]</scope>
    <source>
        <strain evidence="3">ATCC 56765 / BCRC 32924 / NRRL 11460 / Rut C-30</strain>
    </source>
</reference>
<gene>
    <name evidence="2" type="ORF">M419DRAFT_36184</name>
</gene>
<proteinExistence type="predicted"/>
<keyword evidence="1" id="KW-0472">Membrane</keyword>
<evidence type="ECO:0000313" key="2">
    <source>
        <dbReference type="EMBL" id="ETS01208.1"/>
    </source>
</evidence>
<dbReference type="EMBL" id="KI911149">
    <property type="protein sequence ID" value="ETS01208.1"/>
    <property type="molecule type" value="Genomic_DNA"/>
</dbReference>
<accession>A0A024S7Z5</accession>
<dbReference type="AlphaFoldDB" id="A0A024S7Z5"/>
<dbReference type="PANTHER" id="PTHR37849">
    <property type="entry name" value="YALI0E11605P"/>
    <property type="match status" value="1"/>
</dbReference>